<dbReference type="EMBL" id="RQGA01000003">
    <property type="protein sequence ID" value="TGL44151.1"/>
    <property type="molecule type" value="Genomic_DNA"/>
</dbReference>
<dbReference type="Gene3D" id="3.50.50.60">
    <property type="entry name" value="FAD/NAD(P)-binding domain"/>
    <property type="match status" value="1"/>
</dbReference>
<gene>
    <name evidence="1" type="ORF">EHQ49_01315</name>
</gene>
<dbReference type="Proteomes" id="UP000298125">
    <property type="component" value="Unassembled WGS sequence"/>
</dbReference>
<dbReference type="AlphaFoldDB" id="A0A4R9JJZ7"/>
<comment type="caution">
    <text evidence="1">The sequence shown here is derived from an EMBL/GenBank/DDBJ whole genome shotgun (WGS) entry which is preliminary data.</text>
</comment>
<dbReference type="InterPro" id="IPR036188">
    <property type="entry name" value="FAD/NAD-bd_sf"/>
</dbReference>
<accession>A0A4R9JJZ7</accession>
<protein>
    <submittedName>
        <fullName evidence="1">Uncharacterized protein</fullName>
    </submittedName>
</protein>
<evidence type="ECO:0000313" key="2">
    <source>
        <dbReference type="Proteomes" id="UP000298125"/>
    </source>
</evidence>
<name>A0A4R9JJZ7_9LEPT</name>
<dbReference type="SUPFAM" id="SSF51905">
    <property type="entry name" value="FAD/NAD(P)-binding domain"/>
    <property type="match status" value="1"/>
</dbReference>
<organism evidence="1 2">
    <name type="scientific">Leptospira perdikensis</name>
    <dbReference type="NCBI Taxonomy" id="2484948"/>
    <lineage>
        <taxon>Bacteria</taxon>
        <taxon>Pseudomonadati</taxon>
        <taxon>Spirochaetota</taxon>
        <taxon>Spirochaetia</taxon>
        <taxon>Leptospirales</taxon>
        <taxon>Leptospiraceae</taxon>
        <taxon>Leptospira</taxon>
    </lineage>
</organism>
<sequence length="380" mass="43827">MNSQIMKQKNVFCFQFGGNKHRMDFDLIIIGDGLFGKLMAHFAAKNKIKVCLIGKRNFKKISSSYRSEAFVQFIGSFNSNYIHESINFYQNLLQNKLEAFSVYSYINEKKEEDKNSDQSLFSNHSSLSKINAGEGYKLDSHDVLRKLNHEIIKQKLIYIKDFENLTIAESKIENIVTVSISNKHRLKTKKIIFAIGPWFSSLFKSFLTKKITIFELNSKDLYCEPGLHVCPKLDSFVYINQFKRSLLCVDIKSYIEAKKIHLDCAKLSAEENTLAFQLINKNFNFSNKVFKSIKLKSIGFDSYNPHYKNFPIDQLISLNKGTNIFSVPPMNGSGFKYAPSLAKKYIFSILENQYANFNTLSKEIWNETEINPEEGITINI</sequence>
<keyword evidence="2" id="KW-1185">Reference proteome</keyword>
<reference evidence="1" key="1">
    <citation type="journal article" date="2019" name="PLoS Negl. Trop. Dis.">
        <title>Revisiting the worldwide diversity of Leptospira species in the environment.</title>
        <authorList>
            <person name="Vincent A.T."/>
            <person name="Schiettekatte O."/>
            <person name="Bourhy P."/>
            <person name="Veyrier F.J."/>
            <person name="Picardeau M."/>
        </authorList>
    </citation>
    <scope>NUCLEOTIDE SEQUENCE [LARGE SCALE GENOMIC DNA]</scope>
    <source>
        <strain evidence="1">201702692</strain>
    </source>
</reference>
<proteinExistence type="predicted"/>
<evidence type="ECO:0000313" key="1">
    <source>
        <dbReference type="EMBL" id="TGL44151.1"/>
    </source>
</evidence>